<dbReference type="GO" id="GO:0016705">
    <property type="term" value="F:oxidoreductase activity, acting on paired donors, with incorporation or reduction of molecular oxygen"/>
    <property type="evidence" value="ECO:0007669"/>
    <property type="project" value="InterPro"/>
</dbReference>
<dbReference type="GO" id="GO:0020037">
    <property type="term" value="F:heme binding"/>
    <property type="evidence" value="ECO:0007669"/>
    <property type="project" value="InterPro"/>
</dbReference>
<reference evidence="15" key="1">
    <citation type="journal article" date="2015" name="Sci. Rep.">
        <title>Tissue- and time-dependent transcription in Ixodes ricinus salivary glands and midguts when blood feeding on the vertebrate host.</title>
        <authorList>
            <person name="Kotsyfakis M."/>
            <person name="Schwarz A."/>
            <person name="Erhart J."/>
            <person name="Ribeiro J.M."/>
        </authorList>
    </citation>
    <scope>NUCLEOTIDE SEQUENCE</scope>
    <source>
        <tissue evidence="15">Salivary gland and midgut</tissue>
    </source>
</reference>
<evidence type="ECO:0000256" key="8">
    <source>
        <dbReference type="ARBA" id="ARBA00022848"/>
    </source>
</evidence>
<organism evidence="15">
    <name type="scientific">Ixodes ricinus</name>
    <name type="common">Common tick</name>
    <name type="synonym">Acarus ricinus</name>
    <dbReference type="NCBI Taxonomy" id="34613"/>
    <lineage>
        <taxon>Eukaryota</taxon>
        <taxon>Metazoa</taxon>
        <taxon>Ecdysozoa</taxon>
        <taxon>Arthropoda</taxon>
        <taxon>Chelicerata</taxon>
        <taxon>Arachnida</taxon>
        <taxon>Acari</taxon>
        <taxon>Parasitiformes</taxon>
        <taxon>Ixodida</taxon>
        <taxon>Ixodoidea</taxon>
        <taxon>Ixodidae</taxon>
        <taxon>Ixodinae</taxon>
        <taxon>Ixodes</taxon>
    </lineage>
</organism>
<dbReference type="PRINTS" id="PR00385">
    <property type="entry name" value="P450"/>
</dbReference>
<dbReference type="InterPro" id="IPR036396">
    <property type="entry name" value="Cyt_P450_sf"/>
</dbReference>
<dbReference type="GO" id="GO:0005506">
    <property type="term" value="F:iron ion binding"/>
    <property type="evidence" value="ECO:0007669"/>
    <property type="project" value="InterPro"/>
</dbReference>
<evidence type="ECO:0000256" key="5">
    <source>
        <dbReference type="ARBA" id="ARBA00022617"/>
    </source>
</evidence>
<evidence type="ECO:0000256" key="12">
    <source>
        <dbReference type="ARBA" id="ARBA00023136"/>
    </source>
</evidence>
<evidence type="ECO:0000256" key="4">
    <source>
        <dbReference type="ARBA" id="ARBA00010617"/>
    </source>
</evidence>
<dbReference type="PROSITE" id="PS00086">
    <property type="entry name" value="CYTOCHROME_P450"/>
    <property type="match status" value="1"/>
</dbReference>
<dbReference type="FunFam" id="1.10.630.10:FF:000182">
    <property type="entry name" value="Cytochrome P450 3A4"/>
    <property type="match status" value="1"/>
</dbReference>
<keyword evidence="6 13" id="KW-0479">Metal-binding</keyword>
<comment type="subcellular location">
    <subcellularLocation>
        <location evidence="3">Endoplasmic reticulum membrane</location>
        <topology evidence="3">Peripheral membrane protein</topology>
    </subcellularLocation>
    <subcellularLocation>
        <location evidence="2">Microsome membrane</location>
        <topology evidence="2">Peripheral membrane protein</topology>
    </subcellularLocation>
</comment>
<keyword evidence="7" id="KW-0256">Endoplasmic reticulum</keyword>
<keyword evidence="11 14" id="KW-0503">Monooxygenase</keyword>
<name>V5ICL7_IXORI</name>
<accession>V5ICL7</accession>
<dbReference type="GO" id="GO:0005789">
    <property type="term" value="C:endoplasmic reticulum membrane"/>
    <property type="evidence" value="ECO:0007669"/>
    <property type="project" value="UniProtKB-SubCell"/>
</dbReference>
<keyword evidence="12" id="KW-0472">Membrane</keyword>
<proteinExistence type="evidence at transcript level"/>
<evidence type="ECO:0000256" key="11">
    <source>
        <dbReference type="ARBA" id="ARBA00023033"/>
    </source>
</evidence>
<comment type="similarity">
    <text evidence="4 14">Belongs to the cytochrome P450 family.</text>
</comment>
<evidence type="ECO:0000256" key="9">
    <source>
        <dbReference type="ARBA" id="ARBA00023002"/>
    </source>
</evidence>
<dbReference type="PRINTS" id="PR00463">
    <property type="entry name" value="EP450I"/>
</dbReference>
<evidence type="ECO:0000256" key="10">
    <source>
        <dbReference type="ARBA" id="ARBA00023004"/>
    </source>
</evidence>
<dbReference type="PANTHER" id="PTHR24292:SF102">
    <property type="entry name" value="CYTOCHROME P450 FAMILY-RELATED"/>
    <property type="match status" value="1"/>
</dbReference>
<evidence type="ECO:0000256" key="14">
    <source>
        <dbReference type="RuleBase" id="RU000461"/>
    </source>
</evidence>
<evidence type="ECO:0000256" key="6">
    <source>
        <dbReference type="ARBA" id="ARBA00022723"/>
    </source>
</evidence>
<protein>
    <submittedName>
        <fullName evidence="15">Putative cytochrome</fullName>
    </submittedName>
</protein>
<keyword evidence="9 14" id="KW-0560">Oxidoreductase</keyword>
<evidence type="ECO:0000256" key="13">
    <source>
        <dbReference type="PIRSR" id="PIRSR602401-1"/>
    </source>
</evidence>
<dbReference type="PANTHER" id="PTHR24292">
    <property type="entry name" value="CYTOCHROME P450"/>
    <property type="match status" value="1"/>
</dbReference>
<comment type="cofactor">
    <cofactor evidence="1 13">
        <name>heme</name>
        <dbReference type="ChEBI" id="CHEBI:30413"/>
    </cofactor>
</comment>
<dbReference type="GO" id="GO:0004497">
    <property type="term" value="F:monooxygenase activity"/>
    <property type="evidence" value="ECO:0007669"/>
    <property type="project" value="UniProtKB-KW"/>
</dbReference>
<dbReference type="EMBL" id="GANP01013467">
    <property type="protein sequence ID" value="JAB71001.1"/>
    <property type="molecule type" value="mRNA"/>
</dbReference>
<dbReference type="CDD" id="cd11055">
    <property type="entry name" value="CYP3A-like"/>
    <property type="match status" value="1"/>
</dbReference>
<dbReference type="Pfam" id="PF00067">
    <property type="entry name" value="p450"/>
    <property type="match status" value="1"/>
</dbReference>
<evidence type="ECO:0000256" key="3">
    <source>
        <dbReference type="ARBA" id="ARBA00004406"/>
    </source>
</evidence>
<dbReference type="InterPro" id="IPR017972">
    <property type="entry name" value="Cyt_P450_CS"/>
</dbReference>
<evidence type="ECO:0000313" key="15">
    <source>
        <dbReference type="EMBL" id="JAB71001.1"/>
    </source>
</evidence>
<evidence type="ECO:0000256" key="2">
    <source>
        <dbReference type="ARBA" id="ARBA00004174"/>
    </source>
</evidence>
<sequence>MIVTVVLSTLLVLLVLLAINLLRWRQKTFSYFKDIGIPGPKPNLLWGNLREYHEKELVQTVKKWCKQYGDIFGFYNGDVPMLVVRDLDFLKYVFVQHFSNFTDRGVTMRTDEMHPIVGRGLIHVRGSEWKSMRSCVTSGFTTLKLKLMMDHITQVGDVFMDVLGKIADQGKEINMLKPFQGLTMDYIGRAAFGIDTSFQKDLNNPFLITAQRTLKEVMIGPFHMLAHCTTSFGPLAAPILWLSRIFGNFSFKTFSEQTAKVIEIRKKHPELRRNDLLQNLIDAEYADLSPRQTSSGEATNGSIKGVRKTRALSSEEVIMNSTVLFLGGFETSATALSFITYALGKYPDVQEKVRQEVNEVLNEGGSLDYETVTKKLKYVTQVINEALRIWPPGLTFTTRQAKEDFEYQGIKYKAGTCIMSPVAVIHMDERFFPDPTKFNPDRFSEENEGSIPKLAFQPFGMGPRNCLGLRLAYLDIAYTIARMVQNFRWELGESQKGEMPLGQYGMVATPGRGPWIVFHRL</sequence>
<dbReference type="AlphaFoldDB" id="V5ICL7"/>
<dbReference type="SUPFAM" id="SSF48264">
    <property type="entry name" value="Cytochrome P450"/>
    <property type="match status" value="1"/>
</dbReference>
<dbReference type="Gene3D" id="1.10.630.10">
    <property type="entry name" value="Cytochrome P450"/>
    <property type="match status" value="1"/>
</dbReference>
<dbReference type="InterPro" id="IPR001128">
    <property type="entry name" value="Cyt_P450"/>
</dbReference>
<keyword evidence="10 13" id="KW-0408">Iron</keyword>
<dbReference type="InterPro" id="IPR050476">
    <property type="entry name" value="Insect_CytP450_Detox"/>
</dbReference>
<dbReference type="InterPro" id="IPR002401">
    <property type="entry name" value="Cyt_P450_E_grp-I"/>
</dbReference>
<keyword evidence="5 13" id="KW-0349">Heme</keyword>
<evidence type="ECO:0000256" key="1">
    <source>
        <dbReference type="ARBA" id="ARBA00001971"/>
    </source>
</evidence>
<keyword evidence="8" id="KW-0492">Microsome</keyword>
<evidence type="ECO:0000256" key="7">
    <source>
        <dbReference type="ARBA" id="ARBA00022824"/>
    </source>
</evidence>
<feature type="binding site" description="axial binding residue" evidence="13">
    <location>
        <position position="466"/>
    </location>
    <ligand>
        <name>heme</name>
        <dbReference type="ChEBI" id="CHEBI:30413"/>
    </ligand>
    <ligandPart>
        <name>Fe</name>
        <dbReference type="ChEBI" id="CHEBI:18248"/>
    </ligandPart>
</feature>